<dbReference type="Gene3D" id="1.10.1760.20">
    <property type="match status" value="1"/>
</dbReference>
<evidence type="ECO:0000313" key="2">
    <source>
        <dbReference type="EMBL" id="QAA31842.1"/>
    </source>
</evidence>
<dbReference type="AlphaFoldDB" id="A0A3R5U8J1"/>
<organism evidence="2 3">
    <name type="scientific">Clostridium manihotivorum</name>
    <dbReference type="NCBI Taxonomy" id="2320868"/>
    <lineage>
        <taxon>Bacteria</taxon>
        <taxon>Bacillati</taxon>
        <taxon>Bacillota</taxon>
        <taxon>Clostridia</taxon>
        <taxon>Eubacteriales</taxon>
        <taxon>Clostridiaceae</taxon>
        <taxon>Clostridium</taxon>
    </lineage>
</organism>
<dbReference type="InterPro" id="IPR009825">
    <property type="entry name" value="ECF_substrate-spec-like"/>
</dbReference>
<keyword evidence="1" id="KW-1133">Transmembrane helix</keyword>
<feature type="transmembrane region" description="Helical" evidence="1">
    <location>
        <begin position="6"/>
        <end position="25"/>
    </location>
</feature>
<keyword evidence="3" id="KW-1185">Reference proteome</keyword>
<sequence length="167" mass="18517">MKNTKTVVYLAFFIALQIILTRFLSIQTPIVRIGFGFIPLVLSCILFGPILGGVCAAISDVLGMVIFPQGTYFPGFTFSALLSGIIYGSILYKNKISILRISIATILVKVLVDIGLNTYWLSILTGKAVLILLIPRLTKTLIMLPIEILLIHLLWTCLYSRLKTQLN</sequence>
<dbReference type="OrthoDB" id="4624at2"/>
<feature type="transmembrane region" description="Helical" evidence="1">
    <location>
        <begin position="37"/>
        <end position="59"/>
    </location>
</feature>
<feature type="transmembrane region" description="Helical" evidence="1">
    <location>
        <begin position="141"/>
        <end position="162"/>
    </location>
</feature>
<name>A0A3R5U8J1_9CLOT</name>
<dbReference type="EMBL" id="CP025746">
    <property type="protein sequence ID" value="QAA31842.1"/>
    <property type="molecule type" value="Genomic_DNA"/>
</dbReference>
<proteinExistence type="predicted"/>
<dbReference type="NCBIfam" id="TIGR04518">
    <property type="entry name" value="ECF_S_folT_fam"/>
    <property type="match status" value="1"/>
</dbReference>
<gene>
    <name evidence="2" type="ORF">C1I91_09385</name>
</gene>
<dbReference type="InterPro" id="IPR030949">
    <property type="entry name" value="ECF_S_folate_fam"/>
</dbReference>
<dbReference type="RefSeq" id="WP_128212637.1">
    <property type="nucleotide sequence ID" value="NZ_CP025746.1"/>
</dbReference>
<keyword evidence="1" id="KW-0472">Membrane</keyword>
<dbReference type="GO" id="GO:0016020">
    <property type="term" value="C:membrane"/>
    <property type="evidence" value="ECO:0007669"/>
    <property type="project" value="InterPro"/>
</dbReference>
<keyword evidence="1" id="KW-0812">Transmembrane</keyword>
<feature type="transmembrane region" description="Helical" evidence="1">
    <location>
        <begin position="99"/>
        <end position="121"/>
    </location>
</feature>
<evidence type="ECO:0000313" key="3">
    <source>
        <dbReference type="Proteomes" id="UP000286268"/>
    </source>
</evidence>
<dbReference type="KEGG" id="cmah:C1I91_09385"/>
<dbReference type="Pfam" id="PF07155">
    <property type="entry name" value="ECF-ribofla_trS"/>
    <property type="match status" value="1"/>
</dbReference>
<protein>
    <submittedName>
        <fullName evidence="2">Folate transporter</fullName>
    </submittedName>
</protein>
<feature type="transmembrane region" description="Helical" evidence="1">
    <location>
        <begin position="71"/>
        <end position="92"/>
    </location>
</feature>
<dbReference type="Proteomes" id="UP000286268">
    <property type="component" value="Chromosome"/>
</dbReference>
<evidence type="ECO:0000256" key="1">
    <source>
        <dbReference type="SAM" id="Phobius"/>
    </source>
</evidence>
<reference evidence="2 3" key="1">
    <citation type="submission" date="2018-01" db="EMBL/GenBank/DDBJ databases">
        <title>Genome Sequencing and Assembly of Anaerobacter polyendosporus strain CT4.</title>
        <authorList>
            <person name="Tachaapaikoon C."/>
            <person name="Sutheeworapong S."/>
            <person name="Jenjaroenpun P."/>
            <person name="Wongsurawat T."/>
            <person name="Nookeaw I."/>
            <person name="Cheawchanlertfa P."/>
            <person name="Kosugi A."/>
            <person name="Cheevadhanarak S."/>
            <person name="Ratanakhanokchai K."/>
        </authorList>
    </citation>
    <scope>NUCLEOTIDE SEQUENCE [LARGE SCALE GENOMIC DNA]</scope>
    <source>
        <strain evidence="2 3">CT4</strain>
    </source>
</reference>
<accession>A0A3R5U8J1</accession>